<evidence type="ECO:0000313" key="3">
    <source>
        <dbReference type="EMBL" id="KAK8743499.1"/>
    </source>
</evidence>
<sequence length="126" mass="13533">RMTETQLEVCVDSLDSAIAAVDGGADRLELCSALSEGGLTPTPGLLAAVKKHISRPVDVFCIVRPRAGPMVYSEGEVEVILKDAEILKNTGADGFVFGALNADGLIDKKLCKQFREWGKGNCLRRK</sequence>
<reference evidence="3 4" key="1">
    <citation type="journal article" date="2024" name="BMC Genomics">
        <title>Genome assembly of redclaw crayfish (Cherax quadricarinatus) provides insights into its immune adaptation and hypoxia tolerance.</title>
        <authorList>
            <person name="Liu Z."/>
            <person name="Zheng J."/>
            <person name="Li H."/>
            <person name="Fang K."/>
            <person name="Wang S."/>
            <person name="He J."/>
            <person name="Zhou D."/>
            <person name="Weng S."/>
            <person name="Chi M."/>
            <person name="Gu Z."/>
            <person name="He J."/>
            <person name="Li F."/>
            <person name="Wang M."/>
        </authorList>
    </citation>
    <scope>NUCLEOTIDE SEQUENCE [LARGE SCALE GENOMIC DNA]</scope>
    <source>
        <strain evidence="3">ZL_2023a</strain>
    </source>
</reference>
<dbReference type="EMBL" id="JARKIK010000024">
    <property type="protein sequence ID" value="KAK8743499.1"/>
    <property type="molecule type" value="Genomic_DNA"/>
</dbReference>
<dbReference type="PANTHER" id="PTHR12598:SF0">
    <property type="entry name" value="COPPER HOMEOSTASIS PROTEIN CUTC HOMOLOG"/>
    <property type="match status" value="1"/>
</dbReference>
<gene>
    <name evidence="3" type="ORF">OTU49_001112</name>
</gene>
<protein>
    <recommendedName>
        <fullName evidence="2">Copper homeostasis protein cutC homolog</fullName>
    </recommendedName>
</protein>
<dbReference type="Pfam" id="PF03932">
    <property type="entry name" value="CutC"/>
    <property type="match status" value="1"/>
</dbReference>
<proteinExistence type="inferred from homology"/>
<accession>A0AAW0XSR7</accession>
<evidence type="ECO:0000313" key="4">
    <source>
        <dbReference type="Proteomes" id="UP001445076"/>
    </source>
</evidence>
<dbReference type="PANTHER" id="PTHR12598">
    <property type="entry name" value="COPPER HOMEOSTASIS PROTEIN CUTC"/>
    <property type="match status" value="1"/>
</dbReference>
<dbReference type="AlphaFoldDB" id="A0AAW0XSR7"/>
<dbReference type="SUPFAM" id="SSF110395">
    <property type="entry name" value="CutC-like"/>
    <property type="match status" value="1"/>
</dbReference>
<dbReference type="Proteomes" id="UP001445076">
    <property type="component" value="Unassembled WGS sequence"/>
</dbReference>
<name>A0AAW0XSR7_CHEQU</name>
<dbReference type="InterPro" id="IPR036822">
    <property type="entry name" value="CutC-like_dom_sf"/>
</dbReference>
<comment type="similarity">
    <text evidence="1">Belongs to the CutC family.</text>
</comment>
<feature type="non-terminal residue" evidence="3">
    <location>
        <position position="1"/>
    </location>
</feature>
<evidence type="ECO:0000256" key="1">
    <source>
        <dbReference type="ARBA" id="ARBA00007768"/>
    </source>
</evidence>
<dbReference type="GO" id="GO:0005507">
    <property type="term" value="F:copper ion binding"/>
    <property type="evidence" value="ECO:0007669"/>
    <property type="project" value="TreeGrafter"/>
</dbReference>
<dbReference type="InterPro" id="IPR005627">
    <property type="entry name" value="CutC-like"/>
</dbReference>
<evidence type="ECO:0000256" key="2">
    <source>
        <dbReference type="ARBA" id="ARBA00019014"/>
    </source>
</evidence>
<dbReference type="Gene3D" id="3.20.20.380">
    <property type="entry name" value="Copper homeostasis (CutC) domain"/>
    <property type="match status" value="1"/>
</dbReference>
<comment type="caution">
    <text evidence="3">The sequence shown here is derived from an EMBL/GenBank/DDBJ whole genome shotgun (WGS) entry which is preliminary data.</text>
</comment>
<keyword evidence="4" id="KW-1185">Reference proteome</keyword>
<organism evidence="3 4">
    <name type="scientific">Cherax quadricarinatus</name>
    <name type="common">Australian red claw crayfish</name>
    <dbReference type="NCBI Taxonomy" id="27406"/>
    <lineage>
        <taxon>Eukaryota</taxon>
        <taxon>Metazoa</taxon>
        <taxon>Ecdysozoa</taxon>
        <taxon>Arthropoda</taxon>
        <taxon>Crustacea</taxon>
        <taxon>Multicrustacea</taxon>
        <taxon>Malacostraca</taxon>
        <taxon>Eumalacostraca</taxon>
        <taxon>Eucarida</taxon>
        <taxon>Decapoda</taxon>
        <taxon>Pleocyemata</taxon>
        <taxon>Astacidea</taxon>
        <taxon>Parastacoidea</taxon>
        <taxon>Parastacidae</taxon>
        <taxon>Cherax</taxon>
    </lineage>
</organism>